<proteinExistence type="predicted"/>
<dbReference type="Proteomes" id="UP000201838">
    <property type="component" value="Unassembled WGS sequence"/>
</dbReference>
<evidence type="ECO:0000313" key="2">
    <source>
        <dbReference type="Proteomes" id="UP000201838"/>
    </source>
</evidence>
<protein>
    <submittedName>
        <fullName evidence="1">Uncharacterized protein</fullName>
    </submittedName>
</protein>
<organism evidence="1 2">
    <name type="scientific">Boseongicola aestuarii</name>
    <dbReference type="NCBI Taxonomy" id="1470561"/>
    <lineage>
        <taxon>Bacteria</taxon>
        <taxon>Pseudomonadati</taxon>
        <taxon>Pseudomonadota</taxon>
        <taxon>Alphaproteobacteria</taxon>
        <taxon>Rhodobacterales</taxon>
        <taxon>Paracoccaceae</taxon>
        <taxon>Boseongicola</taxon>
    </lineage>
</organism>
<dbReference type="EMBL" id="FXXQ01000001">
    <property type="protein sequence ID" value="SMX21963.1"/>
    <property type="molecule type" value="Genomic_DNA"/>
</dbReference>
<keyword evidence="2" id="KW-1185">Reference proteome</keyword>
<dbReference type="AlphaFoldDB" id="A0A238IVE2"/>
<sequence length="87" mass="10086">MFLQNLSAHRCGVRLPISPKRFPEIRLLQMTNTQRIAANCSVDWRTTKQASPSQDFDKTLHEQLQRCQIGRDETEPPCRKTRQTATC</sequence>
<evidence type="ECO:0000313" key="1">
    <source>
        <dbReference type="EMBL" id="SMX21963.1"/>
    </source>
</evidence>
<reference evidence="1 2" key="1">
    <citation type="submission" date="2017-05" db="EMBL/GenBank/DDBJ databases">
        <authorList>
            <person name="Song R."/>
            <person name="Chenine A.L."/>
            <person name="Ruprecht R.M."/>
        </authorList>
    </citation>
    <scope>NUCLEOTIDE SEQUENCE [LARGE SCALE GENOMIC DNA]</scope>
    <source>
        <strain evidence="1 2">CECT 8489</strain>
    </source>
</reference>
<name>A0A238IVE2_9RHOB</name>
<accession>A0A238IVE2</accession>
<gene>
    <name evidence="1" type="ORF">BOA8489_00050</name>
</gene>